<dbReference type="Gene3D" id="3.40.50.1580">
    <property type="entry name" value="Nucleoside phosphorylase domain"/>
    <property type="match status" value="1"/>
</dbReference>
<keyword evidence="2 3" id="KW-0808">Transferase</keyword>
<dbReference type="SUPFAM" id="SSF53167">
    <property type="entry name" value="Purine and uridine phosphorylases"/>
    <property type="match status" value="1"/>
</dbReference>
<feature type="binding site" evidence="3">
    <location>
        <position position="10"/>
    </location>
    <ligand>
        <name>phosphate</name>
        <dbReference type="ChEBI" id="CHEBI:43474"/>
    </ligand>
</feature>
<reference evidence="5" key="1">
    <citation type="journal article" date="2014" name="Int. J. Syst. Evol. Microbiol.">
        <title>Complete genome sequence of Corynebacterium casei LMG S-19264T (=DSM 44701T), isolated from a smear-ripened cheese.</title>
        <authorList>
            <consortium name="US DOE Joint Genome Institute (JGI-PGF)"/>
            <person name="Walter F."/>
            <person name="Albersmeier A."/>
            <person name="Kalinowski J."/>
            <person name="Ruckert C."/>
        </authorList>
    </citation>
    <scope>NUCLEOTIDE SEQUENCE</scope>
    <source>
        <strain evidence="5">NBRC 110071</strain>
    </source>
</reference>
<evidence type="ECO:0000259" key="4">
    <source>
        <dbReference type="Pfam" id="PF01048"/>
    </source>
</evidence>
<feature type="binding site" evidence="3">
    <location>
        <begin position="213"/>
        <end position="215"/>
    </location>
    <ligand>
        <name>substrate</name>
    </ligand>
</feature>
<gene>
    <name evidence="5" type="ORF">GCM10007876_09850</name>
</gene>
<dbReference type="GO" id="GO:0005829">
    <property type="term" value="C:cytosol"/>
    <property type="evidence" value="ECO:0007669"/>
    <property type="project" value="TreeGrafter"/>
</dbReference>
<dbReference type="Pfam" id="PF01048">
    <property type="entry name" value="PNP_UDP_1"/>
    <property type="match status" value="1"/>
</dbReference>
<dbReference type="GO" id="GO:0006166">
    <property type="term" value="P:purine ribonucleoside salvage"/>
    <property type="evidence" value="ECO:0007669"/>
    <property type="project" value="UniProtKB-UniRule"/>
</dbReference>
<comment type="caution">
    <text evidence="5">The sequence shown here is derived from an EMBL/GenBank/DDBJ whole genome shotgun (WGS) entry which is preliminary data.</text>
</comment>
<dbReference type="EMBL" id="BSNM01000006">
    <property type="protein sequence ID" value="GLQ30507.1"/>
    <property type="molecule type" value="Genomic_DNA"/>
</dbReference>
<feature type="binding site" evidence="3">
    <location>
        <begin position="52"/>
        <end position="53"/>
    </location>
    <ligand>
        <name>phosphate</name>
        <dbReference type="ChEBI" id="CHEBI:43474"/>
    </ligand>
</feature>
<evidence type="ECO:0000256" key="3">
    <source>
        <dbReference type="HAMAP-Rule" id="MF_01963"/>
    </source>
</evidence>
<dbReference type="CDD" id="cd09010">
    <property type="entry name" value="MTAP_SsMTAPII_like_MTIP"/>
    <property type="match status" value="1"/>
</dbReference>
<dbReference type="Proteomes" id="UP001161389">
    <property type="component" value="Unassembled WGS sequence"/>
</dbReference>
<dbReference type="GO" id="GO:0017061">
    <property type="term" value="F:S-methyl-5-thioadenosine phosphorylase activity"/>
    <property type="evidence" value="ECO:0007669"/>
    <property type="project" value="InterPro"/>
</dbReference>
<dbReference type="NCBIfam" id="NF006599">
    <property type="entry name" value="PRK09136.1"/>
    <property type="match status" value="1"/>
</dbReference>
<dbReference type="RefSeq" id="WP_284379500.1">
    <property type="nucleotide sequence ID" value="NZ_BSNM01000006.1"/>
</dbReference>
<dbReference type="GO" id="GO:0019509">
    <property type="term" value="P:L-methionine salvage from methylthioadenosine"/>
    <property type="evidence" value="ECO:0007669"/>
    <property type="project" value="TreeGrafter"/>
</dbReference>
<feature type="site" description="Important for substrate specificity" evidence="3">
    <location>
        <position position="171"/>
    </location>
</feature>
<evidence type="ECO:0000256" key="1">
    <source>
        <dbReference type="ARBA" id="ARBA00022676"/>
    </source>
</evidence>
<dbReference type="EC" id="2.4.2.44" evidence="3"/>
<feature type="domain" description="Nucleoside phosphorylase" evidence="4">
    <location>
        <begin position="4"/>
        <end position="247"/>
    </location>
</feature>
<feature type="site" description="Important for substrate specificity" evidence="3">
    <location>
        <position position="225"/>
    </location>
</feature>
<comment type="catalytic activity">
    <reaction evidence="3">
        <text>S-methyl-5'-thioinosine + phosphate = 5-(methylsulfanyl)-alpha-D-ribose 1-phosphate + hypoxanthine</text>
        <dbReference type="Rhea" id="RHEA:30643"/>
        <dbReference type="ChEBI" id="CHEBI:17368"/>
        <dbReference type="ChEBI" id="CHEBI:43474"/>
        <dbReference type="ChEBI" id="CHEBI:48595"/>
        <dbReference type="ChEBI" id="CHEBI:58533"/>
        <dbReference type="EC" id="2.4.2.44"/>
    </reaction>
</comment>
<sequence>MRVVAVIGGTGLNQFPNANAVETIELSTPYGTPSGQIQKMAHKDTTFYFLARHGQPHSLPPHQINYRANIHALHQLGVTDIFAVNAVGGITENAPTGQLCIPDQLIDYTWGREHTFSQQDNSNDLLSIQHIDFSQPFTESLRELLLDQGHHLNLPMTDGGTYAVTQGPRLETAAEITKYERDGCDIVGMTAMPEAALARELDIRYASICLSVNPAAGKSEVEITMDDIRAVINKGINQVTELLDATLEAIATQDSEAAQEREGAQAQ</sequence>
<dbReference type="InterPro" id="IPR018099">
    <property type="entry name" value="Purine_phosphorylase-2_CS"/>
</dbReference>
<comment type="miscellaneous">
    <text evidence="3">Although this enzyme belongs to the family of MTA phosphorylases based on sequence homology, it has been shown that conserved amino acid substitutions in the substrate binding pocket convert the substrate specificity of this enzyme from 6-aminopurines to 6-oxopurines.</text>
</comment>
<keyword evidence="1 3" id="KW-0328">Glycosyltransferase</keyword>
<dbReference type="InterPro" id="IPR010044">
    <property type="entry name" value="MTAP"/>
</dbReference>
<comment type="pathway">
    <text evidence="3">Purine metabolism; purine nucleoside salvage.</text>
</comment>
<accession>A0AA37W4V1</accession>
<feature type="binding site" evidence="3">
    <location>
        <position position="190"/>
    </location>
    <ligand>
        <name>phosphate</name>
        <dbReference type="ChEBI" id="CHEBI:43474"/>
    </ligand>
</feature>
<comment type="subunit">
    <text evidence="3">Homotrimer.</text>
</comment>
<evidence type="ECO:0000313" key="5">
    <source>
        <dbReference type="EMBL" id="GLQ30507.1"/>
    </source>
</evidence>
<reference evidence="5" key="2">
    <citation type="submission" date="2023-01" db="EMBL/GenBank/DDBJ databases">
        <title>Draft genome sequence of Litoribrevibacter albus strain NBRC 110071.</title>
        <authorList>
            <person name="Sun Q."/>
            <person name="Mori K."/>
        </authorList>
    </citation>
    <scope>NUCLEOTIDE SEQUENCE</scope>
    <source>
        <strain evidence="5">NBRC 110071</strain>
    </source>
</reference>
<feature type="binding site" evidence="3">
    <location>
        <position position="189"/>
    </location>
    <ligand>
        <name>substrate</name>
    </ligand>
</feature>
<protein>
    <recommendedName>
        <fullName evidence="3">Probable S-methyl-5'-thioinosine phosphorylase</fullName>
        <ecNumber evidence="3">2.4.2.44</ecNumber>
    </recommendedName>
    <alternativeName>
        <fullName evidence="3">5'-methylthioinosine phosphorylase</fullName>
        <shortName evidence="3">MTI phosphorylase</shortName>
        <shortName evidence="3">MTIP</shortName>
    </alternativeName>
</protein>
<dbReference type="AlphaFoldDB" id="A0AA37W4V1"/>
<dbReference type="InterPro" id="IPR000845">
    <property type="entry name" value="Nucleoside_phosphorylase_d"/>
</dbReference>
<name>A0AA37W4V1_9GAMM</name>
<comment type="function">
    <text evidence="3">Catalyzes the reversible phosphorylation of S-methyl-5'-thioinosine (MTI) to hypoxanthine and 5-methylthioribose-1-phosphate. Involved in the breakdown of S-methyl-5'-thioadenosine (MTA), a major by-product of polyamine biosynthesis. Catabolism of (MTA) occurs via deamination to MTI and phosphorolysis to hypoxanthine.</text>
</comment>
<evidence type="ECO:0000313" key="6">
    <source>
        <dbReference type="Proteomes" id="UP001161389"/>
    </source>
</evidence>
<dbReference type="PANTHER" id="PTHR42679:SF2">
    <property type="entry name" value="S-METHYL-5'-THIOADENOSINE PHOSPHORYLASE"/>
    <property type="match status" value="1"/>
</dbReference>
<dbReference type="PANTHER" id="PTHR42679">
    <property type="entry name" value="S-METHYL-5'-THIOADENOSINE PHOSPHORYLASE"/>
    <property type="match status" value="1"/>
</dbReference>
<comment type="caution">
    <text evidence="3">Lacks conserved residue(s) required for the propagation of feature annotation.</text>
</comment>
<keyword evidence="6" id="KW-1185">Reference proteome</keyword>
<dbReference type="PROSITE" id="PS01240">
    <property type="entry name" value="PNP_MTAP_2"/>
    <property type="match status" value="1"/>
</dbReference>
<organism evidence="5 6">
    <name type="scientific">Litoribrevibacter albus</name>
    <dbReference type="NCBI Taxonomy" id="1473156"/>
    <lineage>
        <taxon>Bacteria</taxon>
        <taxon>Pseudomonadati</taxon>
        <taxon>Pseudomonadota</taxon>
        <taxon>Gammaproteobacteria</taxon>
        <taxon>Oceanospirillales</taxon>
        <taxon>Oceanospirillaceae</taxon>
        <taxon>Litoribrevibacter</taxon>
    </lineage>
</organism>
<dbReference type="InterPro" id="IPR035994">
    <property type="entry name" value="Nucleoside_phosphorylase_sf"/>
</dbReference>
<evidence type="ECO:0000256" key="2">
    <source>
        <dbReference type="ARBA" id="ARBA00022679"/>
    </source>
</evidence>
<comment type="similarity">
    <text evidence="3">Belongs to the PNP/MTAP phosphorylase family. MTAP subfamily.</text>
</comment>
<proteinExistence type="inferred from homology"/>
<dbReference type="HAMAP" id="MF_01963">
    <property type="entry name" value="MTAP"/>
    <property type="match status" value="1"/>
</dbReference>
<keyword evidence="3" id="KW-0660">Purine salvage</keyword>